<gene>
    <name evidence="1" type="ORF">R3P38DRAFT_2787429</name>
</gene>
<dbReference type="EMBL" id="JAWWNJ010000056">
    <property type="protein sequence ID" value="KAK7014588.1"/>
    <property type="molecule type" value="Genomic_DNA"/>
</dbReference>
<dbReference type="Proteomes" id="UP001362999">
    <property type="component" value="Unassembled WGS sequence"/>
</dbReference>
<evidence type="ECO:0000313" key="1">
    <source>
        <dbReference type="EMBL" id="KAK7014588.1"/>
    </source>
</evidence>
<proteinExistence type="predicted"/>
<evidence type="ECO:0000313" key="2">
    <source>
        <dbReference type="Proteomes" id="UP001362999"/>
    </source>
</evidence>
<name>A0AAW0ANZ9_9AGAR</name>
<protein>
    <submittedName>
        <fullName evidence="1">Uncharacterized protein</fullName>
    </submittedName>
</protein>
<keyword evidence="2" id="KW-1185">Reference proteome</keyword>
<sequence>MCFLCRRPGYYGILGVFRPFYWVQLGWYWAGTYYLVSYKINAEALHSPGTIVLLLELPLRVNGRPDSELYELINISTANSPAAVVCVTIASTCAEDHVERTSGFTVVEVGFEVLDPCLDLAEQPTPGIDPLARNVQGLECFKKLCPFLFIQGFFN</sequence>
<reference evidence="1 2" key="1">
    <citation type="journal article" date="2024" name="J Genomics">
        <title>Draft genome sequencing and assembly of Favolaschia claudopus CIRM-BRFM 2984 isolated from oak limbs.</title>
        <authorList>
            <person name="Navarro D."/>
            <person name="Drula E."/>
            <person name="Chaduli D."/>
            <person name="Cazenave R."/>
            <person name="Ahrendt S."/>
            <person name="Wang J."/>
            <person name="Lipzen A."/>
            <person name="Daum C."/>
            <person name="Barry K."/>
            <person name="Grigoriev I.V."/>
            <person name="Favel A."/>
            <person name="Rosso M.N."/>
            <person name="Martin F."/>
        </authorList>
    </citation>
    <scope>NUCLEOTIDE SEQUENCE [LARGE SCALE GENOMIC DNA]</scope>
    <source>
        <strain evidence="1 2">CIRM-BRFM 2984</strain>
    </source>
</reference>
<dbReference type="AlphaFoldDB" id="A0AAW0ANZ9"/>
<organism evidence="1 2">
    <name type="scientific">Favolaschia claudopus</name>
    <dbReference type="NCBI Taxonomy" id="2862362"/>
    <lineage>
        <taxon>Eukaryota</taxon>
        <taxon>Fungi</taxon>
        <taxon>Dikarya</taxon>
        <taxon>Basidiomycota</taxon>
        <taxon>Agaricomycotina</taxon>
        <taxon>Agaricomycetes</taxon>
        <taxon>Agaricomycetidae</taxon>
        <taxon>Agaricales</taxon>
        <taxon>Marasmiineae</taxon>
        <taxon>Mycenaceae</taxon>
        <taxon>Favolaschia</taxon>
    </lineage>
</organism>
<comment type="caution">
    <text evidence="1">The sequence shown here is derived from an EMBL/GenBank/DDBJ whole genome shotgun (WGS) entry which is preliminary data.</text>
</comment>
<accession>A0AAW0ANZ9</accession>